<dbReference type="RefSeq" id="WP_252093200.1">
    <property type="nucleotide sequence ID" value="NZ_JALLMC010000002.1"/>
</dbReference>
<name>A0ABU6E072_9ENTR</name>
<gene>
    <name evidence="2" type="ORF">MXM28_07725</name>
</gene>
<dbReference type="PROSITE" id="PS51257">
    <property type="entry name" value="PROKAR_LIPOPROTEIN"/>
    <property type="match status" value="1"/>
</dbReference>
<dbReference type="NCBIfam" id="NF007580">
    <property type="entry name" value="PRK10215.1"/>
    <property type="match status" value="1"/>
</dbReference>
<keyword evidence="1" id="KW-0472">Membrane</keyword>
<keyword evidence="3" id="KW-1185">Reference proteome</keyword>
<reference evidence="2 3" key="1">
    <citation type="submission" date="2022-04" db="EMBL/GenBank/DDBJ databases">
        <title>Whole genome surviellance of AMR bacteria from Assam, India: One Health Study.</title>
        <authorList>
            <person name="Mendem S.K."/>
            <person name="Rakshit O."/>
            <person name="Murugesan D."/>
            <person name="Shome R."/>
            <person name="Raisen C."/>
            <person name="Holmes M.A."/>
            <person name="Saikia K."/>
            <person name="Shome B.R."/>
        </authorList>
    </citation>
    <scope>NUCLEOTIDE SEQUENCE [LARGE SCALE GENOMIC DNA]</scope>
    <source>
        <strain evidence="2 3">MGG-11lp</strain>
    </source>
</reference>
<comment type="caution">
    <text evidence="2">The sequence shown here is derived from an EMBL/GenBank/DDBJ whole genome shotgun (WGS) entry which is preliminary data.</text>
</comment>
<evidence type="ECO:0000313" key="3">
    <source>
        <dbReference type="Proteomes" id="UP001306510"/>
    </source>
</evidence>
<sequence length="234" mass="25508">MKFIKIYDINVLACNILFLLVACTILSGCLTYSLSQKIGDGKDVSISYSNDEIIGFSKGIDSNKKEGWVFIGKNFDYLLSSGGDSIVSLLNDDSIDKKSLTARGEEQFVISQKGNAFSGSIYILYKNAPLIDGVRNSLKQHGFICHSNNNCELTVRFLSGSIHKKNTQQDNSKVLMFYQPVKIAFYKKSTSTSPAVAGALLYPVTLAVDIVTSPLQLISLPLVGIASMASMKAH</sequence>
<evidence type="ECO:0008006" key="4">
    <source>
        <dbReference type="Google" id="ProtNLM"/>
    </source>
</evidence>
<keyword evidence="1" id="KW-1133">Transmembrane helix</keyword>
<proteinExistence type="predicted"/>
<feature type="transmembrane region" description="Helical" evidence="1">
    <location>
        <begin position="12"/>
        <end position="34"/>
    </location>
</feature>
<organism evidence="2 3">
    <name type="scientific">Enterobacter vonholyi</name>
    <dbReference type="NCBI Taxonomy" id="2797505"/>
    <lineage>
        <taxon>Bacteria</taxon>
        <taxon>Pseudomonadati</taxon>
        <taxon>Pseudomonadota</taxon>
        <taxon>Gammaproteobacteria</taxon>
        <taxon>Enterobacterales</taxon>
        <taxon>Enterobacteriaceae</taxon>
        <taxon>Enterobacter</taxon>
    </lineage>
</organism>
<accession>A0ABU6E072</accession>
<evidence type="ECO:0000256" key="1">
    <source>
        <dbReference type="SAM" id="Phobius"/>
    </source>
</evidence>
<keyword evidence="1" id="KW-0812">Transmembrane</keyword>
<evidence type="ECO:0000313" key="2">
    <source>
        <dbReference type="EMBL" id="MEB6409588.1"/>
    </source>
</evidence>
<dbReference type="Proteomes" id="UP001306510">
    <property type="component" value="Unassembled WGS sequence"/>
</dbReference>
<dbReference type="EMBL" id="JALLMC010000002">
    <property type="protein sequence ID" value="MEB6409588.1"/>
    <property type="molecule type" value="Genomic_DNA"/>
</dbReference>
<protein>
    <recommendedName>
        <fullName evidence="4">Lipoprotein</fullName>
    </recommendedName>
</protein>